<gene>
    <name evidence="2" type="ORF">ABVQ20_12890</name>
</gene>
<protein>
    <recommendedName>
        <fullName evidence="4">Protoheme IX farnesyltransferase</fullName>
    </recommendedName>
</protein>
<organism evidence="2 3">
    <name type="scientific">Mesorhizobium shangrilense</name>
    <dbReference type="NCBI Taxonomy" id="460060"/>
    <lineage>
        <taxon>Bacteria</taxon>
        <taxon>Pseudomonadati</taxon>
        <taxon>Pseudomonadota</taxon>
        <taxon>Alphaproteobacteria</taxon>
        <taxon>Hyphomicrobiales</taxon>
        <taxon>Phyllobacteriaceae</taxon>
        <taxon>Mesorhizobium</taxon>
    </lineage>
</organism>
<sequence length="55" mass="6151">MTMIDEKLEMVTLTERQKKAQRSRSVAIGLALAVLVVIFYIATIVKFGHNLSGKM</sequence>
<keyword evidence="3" id="KW-1185">Reference proteome</keyword>
<keyword evidence="1" id="KW-1133">Transmembrane helix</keyword>
<dbReference type="EMBL" id="JBEWSZ010000001">
    <property type="protein sequence ID" value="MET2827872.1"/>
    <property type="molecule type" value="Genomic_DNA"/>
</dbReference>
<reference evidence="2 3" key="1">
    <citation type="submission" date="2024-06" db="EMBL/GenBank/DDBJ databases">
        <authorList>
            <person name="Kim D.-U."/>
        </authorList>
    </citation>
    <scope>NUCLEOTIDE SEQUENCE [LARGE SCALE GENOMIC DNA]</scope>
    <source>
        <strain evidence="2 3">KACC15460</strain>
    </source>
</reference>
<proteinExistence type="predicted"/>
<evidence type="ECO:0000313" key="3">
    <source>
        <dbReference type="Proteomes" id="UP001548832"/>
    </source>
</evidence>
<dbReference type="RefSeq" id="WP_354459882.1">
    <property type="nucleotide sequence ID" value="NZ_JBEWSZ010000001.1"/>
</dbReference>
<keyword evidence="1" id="KW-0472">Membrane</keyword>
<feature type="transmembrane region" description="Helical" evidence="1">
    <location>
        <begin position="26"/>
        <end position="45"/>
    </location>
</feature>
<evidence type="ECO:0000313" key="2">
    <source>
        <dbReference type="EMBL" id="MET2827872.1"/>
    </source>
</evidence>
<name>A0ABV2DCY7_9HYPH</name>
<evidence type="ECO:0000256" key="1">
    <source>
        <dbReference type="SAM" id="Phobius"/>
    </source>
</evidence>
<keyword evidence="1" id="KW-0812">Transmembrane</keyword>
<evidence type="ECO:0008006" key="4">
    <source>
        <dbReference type="Google" id="ProtNLM"/>
    </source>
</evidence>
<comment type="caution">
    <text evidence="2">The sequence shown here is derived from an EMBL/GenBank/DDBJ whole genome shotgun (WGS) entry which is preliminary data.</text>
</comment>
<dbReference type="Proteomes" id="UP001548832">
    <property type="component" value="Unassembled WGS sequence"/>
</dbReference>
<accession>A0ABV2DCY7</accession>